<evidence type="ECO:0000313" key="2">
    <source>
        <dbReference type="Proteomes" id="UP000799754"/>
    </source>
</evidence>
<keyword evidence="2" id="KW-1185">Reference proteome</keyword>
<organism evidence="1 2">
    <name type="scientific">Macroventuria anomochaeta</name>
    <dbReference type="NCBI Taxonomy" id="301207"/>
    <lineage>
        <taxon>Eukaryota</taxon>
        <taxon>Fungi</taxon>
        <taxon>Dikarya</taxon>
        <taxon>Ascomycota</taxon>
        <taxon>Pezizomycotina</taxon>
        <taxon>Dothideomycetes</taxon>
        <taxon>Pleosporomycetidae</taxon>
        <taxon>Pleosporales</taxon>
        <taxon>Pleosporineae</taxon>
        <taxon>Didymellaceae</taxon>
        <taxon>Macroventuria</taxon>
    </lineage>
</organism>
<name>A0ACB6S8K3_9PLEO</name>
<dbReference type="Proteomes" id="UP000799754">
    <property type="component" value="Unassembled WGS sequence"/>
</dbReference>
<protein>
    <submittedName>
        <fullName evidence="1">Uncharacterized protein</fullName>
    </submittedName>
</protein>
<sequence>MSRFLSFLKNTRAIVSNTKTIGRQRSANSFSRMFGFDRRQSIYVSEIDTEKLLDKLEWKFGANFDVHMMHNVYKIRSPQQLTQEEIEDCR</sequence>
<proteinExistence type="predicted"/>
<reference evidence="1" key="1">
    <citation type="journal article" date="2020" name="Stud. Mycol.">
        <title>101 Dothideomycetes genomes: a test case for predicting lifestyles and emergence of pathogens.</title>
        <authorList>
            <person name="Haridas S."/>
            <person name="Albert R."/>
            <person name="Binder M."/>
            <person name="Bloem J."/>
            <person name="Labutti K."/>
            <person name="Salamov A."/>
            <person name="Andreopoulos B."/>
            <person name="Baker S."/>
            <person name="Barry K."/>
            <person name="Bills G."/>
            <person name="Bluhm B."/>
            <person name="Cannon C."/>
            <person name="Castanera R."/>
            <person name="Culley D."/>
            <person name="Daum C."/>
            <person name="Ezra D."/>
            <person name="Gonzalez J."/>
            <person name="Henrissat B."/>
            <person name="Kuo A."/>
            <person name="Liang C."/>
            <person name="Lipzen A."/>
            <person name="Lutzoni F."/>
            <person name="Magnuson J."/>
            <person name="Mondo S."/>
            <person name="Nolan M."/>
            <person name="Ohm R."/>
            <person name="Pangilinan J."/>
            <person name="Park H.-J."/>
            <person name="Ramirez L."/>
            <person name="Alfaro M."/>
            <person name="Sun H."/>
            <person name="Tritt A."/>
            <person name="Yoshinaga Y."/>
            <person name="Zwiers L.-H."/>
            <person name="Turgeon B."/>
            <person name="Goodwin S."/>
            <person name="Spatafora J."/>
            <person name="Crous P."/>
            <person name="Grigoriev I."/>
        </authorList>
    </citation>
    <scope>NUCLEOTIDE SEQUENCE</scope>
    <source>
        <strain evidence="1">CBS 525.71</strain>
    </source>
</reference>
<gene>
    <name evidence="1" type="ORF">BU25DRAFT_407893</name>
</gene>
<accession>A0ACB6S8K3</accession>
<dbReference type="EMBL" id="MU006706">
    <property type="protein sequence ID" value="KAF2630600.1"/>
    <property type="molecule type" value="Genomic_DNA"/>
</dbReference>
<evidence type="ECO:0000313" key="1">
    <source>
        <dbReference type="EMBL" id="KAF2630600.1"/>
    </source>
</evidence>
<comment type="caution">
    <text evidence="1">The sequence shown here is derived from an EMBL/GenBank/DDBJ whole genome shotgun (WGS) entry which is preliminary data.</text>
</comment>